<feature type="region of interest" description="Disordered" evidence="1">
    <location>
        <begin position="23"/>
        <end position="56"/>
    </location>
</feature>
<evidence type="ECO:0000313" key="3">
    <source>
        <dbReference type="Proteomes" id="UP000826195"/>
    </source>
</evidence>
<protein>
    <submittedName>
        <fullName evidence="2">Uncharacterized protein</fullName>
    </submittedName>
</protein>
<dbReference type="Proteomes" id="UP000826195">
    <property type="component" value="Unassembled WGS sequence"/>
</dbReference>
<feature type="compositionally biased region" description="Polar residues" evidence="1">
    <location>
        <begin position="43"/>
        <end position="54"/>
    </location>
</feature>
<keyword evidence="3" id="KW-1185">Reference proteome</keyword>
<accession>A0AAV7I4U2</accession>
<proteinExistence type="predicted"/>
<dbReference type="AlphaFoldDB" id="A0AAV7I4U2"/>
<comment type="caution">
    <text evidence="2">The sequence shown here is derived from an EMBL/GenBank/DDBJ whole genome shotgun (WGS) entry which is preliminary data.</text>
</comment>
<evidence type="ECO:0000256" key="1">
    <source>
        <dbReference type="SAM" id="MobiDB-lite"/>
    </source>
</evidence>
<dbReference type="EMBL" id="JAHXZJ010002237">
    <property type="protein sequence ID" value="KAH0546005.1"/>
    <property type="molecule type" value="Genomic_DNA"/>
</dbReference>
<feature type="compositionally biased region" description="Basic residues" evidence="1">
    <location>
        <begin position="24"/>
        <end position="42"/>
    </location>
</feature>
<reference evidence="2 3" key="1">
    <citation type="journal article" date="2021" name="J. Hered.">
        <title>A chromosome-level genome assembly of the parasitoid wasp, Cotesia glomerata (Hymenoptera: Braconidae).</title>
        <authorList>
            <person name="Pinto B.J."/>
            <person name="Weis J.J."/>
            <person name="Gamble T."/>
            <person name="Ode P.J."/>
            <person name="Paul R."/>
            <person name="Zaspel J.M."/>
        </authorList>
    </citation>
    <scope>NUCLEOTIDE SEQUENCE [LARGE SCALE GENOMIC DNA]</scope>
    <source>
        <strain evidence="2">CgM1</strain>
    </source>
</reference>
<name>A0AAV7I4U2_COTGL</name>
<gene>
    <name evidence="2" type="ORF">KQX54_005648</name>
</gene>
<evidence type="ECO:0000313" key="2">
    <source>
        <dbReference type="EMBL" id="KAH0546005.1"/>
    </source>
</evidence>
<sequence>METVLASGVCMCIRTRLKYTAERHLKKARKGKCKKRSSHPRSSRQSEPGSSMQDITEHAGKGCSVMSNAHLPSRFTSPTSFSPQVRLVPTLFPLPPPPTTPGMFDRNSISTAPLFPSTLPLAHRSLSSYHSSFQTSLFLVVVVSLLSSGPFFWSHDAGHRKVKRDSCIPHDKLRHSIIHWNLQFSLLCFKRARRRLQPRLLDADSMVKEQTCPVPTEPGPQTWAPTHALSHLAPHFPHTRSLYFNNGVGGCSTVFSSSLFPVLGSSFAYLEFLYAIRRKNYGILV</sequence>
<organism evidence="2 3">
    <name type="scientific">Cotesia glomerata</name>
    <name type="common">Lepidopteran parasitic wasp</name>
    <name type="synonym">Apanteles glomeratus</name>
    <dbReference type="NCBI Taxonomy" id="32391"/>
    <lineage>
        <taxon>Eukaryota</taxon>
        <taxon>Metazoa</taxon>
        <taxon>Ecdysozoa</taxon>
        <taxon>Arthropoda</taxon>
        <taxon>Hexapoda</taxon>
        <taxon>Insecta</taxon>
        <taxon>Pterygota</taxon>
        <taxon>Neoptera</taxon>
        <taxon>Endopterygota</taxon>
        <taxon>Hymenoptera</taxon>
        <taxon>Apocrita</taxon>
        <taxon>Ichneumonoidea</taxon>
        <taxon>Braconidae</taxon>
        <taxon>Microgastrinae</taxon>
        <taxon>Cotesia</taxon>
    </lineage>
</organism>